<dbReference type="OrthoDB" id="8421706at2"/>
<reference evidence="1 2" key="1">
    <citation type="submission" date="2018-08" db="EMBL/GenBank/DDBJ databases">
        <title>Sequencing the genomes of 1000 actinobacteria strains.</title>
        <authorList>
            <person name="Klenk H.-P."/>
        </authorList>
    </citation>
    <scope>NUCLEOTIDE SEQUENCE [LARGE SCALE GENOMIC DNA]</scope>
    <source>
        <strain evidence="1 2">DSM 43927</strain>
    </source>
</reference>
<name>A0A3D9SV95_9ACTN</name>
<dbReference type="Proteomes" id="UP000256661">
    <property type="component" value="Unassembled WGS sequence"/>
</dbReference>
<dbReference type="EMBL" id="QTTT01000001">
    <property type="protein sequence ID" value="REE99889.1"/>
    <property type="molecule type" value="Genomic_DNA"/>
</dbReference>
<comment type="caution">
    <text evidence="1">The sequence shown here is derived from an EMBL/GenBank/DDBJ whole genome shotgun (WGS) entry which is preliminary data.</text>
</comment>
<evidence type="ECO:0000313" key="2">
    <source>
        <dbReference type="Proteomes" id="UP000256661"/>
    </source>
</evidence>
<gene>
    <name evidence="1" type="ORF">DFJ69_5406</name>
</gene>
<accession>A0A3D9SV95</accession>
<evidence type="ECO:0008006" key="3">
    <source>
        <dbReference type="Google" id="ProtNLM"/>
    </source>
</evidence>
<dbReference type="AlphaFoldDB" id="A0A3D9SV95"/>
<protein>
    <recommendedName>
        <fullName evidence="3">Arsenate reductase</fullName>
    </recommendedName>
</protein>
<organism evidence="1 2">
    <name type="scientific">Thermomonospora umbrina</name>
    <dbReference type="NCBI Taxonomy" id="111806"/>
    <lineage>
        <taxon>Bacteria</taxon>
        <taxon>Bacillati</taxon>
        <taxon>Actinomycetota</taxon>
        <taxon>Actinomycetes</taxon>
        <taxon>Streptosporangiales</taxon>
        <taxon>Thermomonosporaceae</taxon>
        <taxon>Thermomonospora</taxon>
    </lineage>
</organism>
<keyword evidence="2" id="KW-1185">Reference proteome</keyword>
<dbReference type="RefSeq" id="WP_116025114.1">
    <property type="nucleotide sequence ID" value="NZ_QTTT01000001.1"/>
</dbReference>
<proteinExistence type="predicted"/>
<evidence type="ECO:0000313" key="1">
    <source>
        <dbReference type="EMBL" id="REE99889.1"/>
    </source>
</evidence>
<sequence>MAESETPIMCTLPPNDLVRRLAEFEALFAEDLTRVERRPLLLRLTFAAADTGREAVIRDLFAAEERCCAFLSFAHERTAAGLVVEVTAPPEAGSTLDELHALATGRVR</sequence>